<dbReference type="Proteomes" id="UP000094769">
    <property type="component" value="Unassembled WGS sequence"/>
</dbReference>
<dbReference type="InterPro" id="IPR038162">
    <property type="entry name" value="SoxY_sf"/>
</dbReference>
<dbReference type="PROSITE" id="PS51318">
    <property type="entry name" value="TAT"/>
    <property type="match status" value="1"/>
</dbReference>
<sequence>MSTEIKRRIFLKRSLAAGTVGVAAAAGLLAPQRVLAAWNKEAFEAKELPAALNALLGSSDMADSADITVKAPDIAENGAVVPITVETGMEGVESISIIASNNPVPLVANFVMGTGATGFVSTRIKMGKTGDVLGVVKAGGKLHSAKKEVKVTIGGCGG</sequence>
<dbReference type="RefSeq" id="WP_201259030.1">
    <property type="nucleotide sequence ID" value="NZ_MARB01000013.1"/>
</dbReference>
<name>A0A7Z0VL78_9GAMM</name>
<protein>
    <submittedName>
        <fullName evidence="2">Sulfur oxidation protein SoxY</fullName>
    </submittedName>
</protein>
<evidence type="ECO:0000313" key="2">
    <source>
        <dbReference type="EMBL" id="ODJ87214.1"/>
    </source>
</evidence>
<evidence type="ECO:0000313" key="3">
    <source>
        <dbReference type="Proteomes" id="UP000094769"/>
    </source>
</evidence>
<dbReference type="InterPro" id="IPR032711">
    <property type="entry name" value="SoxY"/>
</dbReference>
<evidence type="ECO:0000259" key="1">
    <source>
        <dbReference type="Pfam" id="PF13501"/>
    </source>
</evidence>
<accession>A0A7Z0VL78</accession>
<dbReference type="EMBL" id="MARB01000013">
    <property type="protein sequence ID" value="ODJ87214.1"/>
    <property type="molecule type" value="Genomic_DNA"/>
</dbReference>
<gene>
    <name evidence="2" type="ORF">CODIS_24660</name>
</gene>
<dbReference type="InterPro" id="IPR006311">
    <property type="entry name" value="TAT_signal"/>
</dbReference>
<dbReference type="PIRSF" id="PIRSF010312">
    <property type="entry name" value="Sulphur_oxidation_SoxY"/>
    <property type="match status" value="1"/>
</dbReference>
<keyword evidence="3" id="KW-1185">Reference proteome</keyword>
<dbReference type="AlphaFoldDB" id="A0A7Z0VL78"/>
<dbReference type="Pfam" id="PF13501">
    <property type="entry name" value="SoxY"/>
    <property type="match status" value="1"/>
</dbReference>
<comment type="caution">
    <text evidence="2">The sequence shown here is derived from an EMBL/GenBank/DDBJ whole genome shotgun (WGS) entry which is preliminary data.</text>
</comment>
<organism evidence="2 3">
    <name type="scientific">Candidatus Thiodiazotropha endolucinida</name>
    <dbReference type="NCBI Taxonomy" id="1655433"/>
    <lineage>
        <taxon>Bacteria</taxon>
        <taxon>Pseudomonadati</taxon>
        <taxon>Pseudomonadota</taxon>
        <taxon>Gammaproteobacteria</taxon>
        <taxon>Chromatiales</taxon>
        <taxon>Sedimenticolaceae</taxon>
        <taxon>Candidatus Thiodiazotropha</taxon>
    </lineage>
</organism>
<dbReference type="Gene3D" id="2.60.40.2470">
    <property type="entry name" value="SoxY domain"/>
    <property type="match status" value="1"/>
</dbReference>
<reference evidence="2 3" key="1">
    <citation type="submission" date="2016-06" db="EMBL/GenBank/DDBJ databases">
        <title>Genome sequence of endosymbiont of Candidatus Endolucinida thiodiazotropha.</title>
        <authorList>
            <person name="Poehlein A."/>
            <person name="Koenig S."/>
            <person name="Heiden S.E."/>
            <person name="Thuermer A."/>
            <person name="Voget S."/>
            <person name="Daniel R."/>
            <person name="Markert S."/>
            <person name="Gros O."/>
            <person name="Schweder T."/>
        </authorList>
    </citation>
    <scope>NUCLEOTIDE SEQUENCE [LARGE SCALE GENOMIC DNA]</scope>
    <source>
        <strain evidence="2 3">COS</strain>
    </source>
</reference>
<dbReference type="NCBIfam" id="TIGR04488">
    <property type="entry name" value="SoxY_true_GGCGG"/>
    <property type="match status" value="1"/>
</dbReference>
<dbReference type="InterPro" id="IPR016568">
    <property type="entry name" value="Sulphur_oxidation_SoxY"/>
</dbReference>
<proteinExistence type="predicted"/>
<feature type="domain" description="Ig-like SoxY" evidence="1">
    <location>
        <begin position="53"/>
        <end position="156"/>
    </location>
</feature>